<dbReference type="HOGENOM" id="CLU_3107848_0_0_1"/>
<dbReference type="Proteomes" id="UP000008063">
    <property type="component" value="Unassembled WGS sequence"/>
</dbReference>
<proteinExistence type="predicted"/>
<name>F8QD15_SERL3</name>
<evidence type="ECO:0000313" key="2">
    <source>
        <dbReference type="Proteomes" id="UP000008063"/>
    </source>
</evidence>
<dbReference type="InParanoid" id="F8QD15"/>
<evidence type="ECO:0000313" key="1">
    <source>
        <dbReference type="EMBL" id="EGN94030.1"/>
    </source>
</evidence>
<dbReference type="EMBL" id="GL945490">
    <property type="protein sequence ID" value="EGN94030.1"/>
    <property type="molecule type" value="Genomic_DNA"/>
</dbReference>
<organism evidence="2">
    <name type="scientific">Serpula lacrymans var. lacrymans (strain S7.3)</name>
    <name type="common">Dry rot fungus</name>
    <dbReference type="NCBI Taxonomy" id="936435"/>
    <lineage>
        <taxon>Eukaryota</taxon>
        <taxon>Fungi</taxon>
        <taxon>Dikarya</taxon>
        <taxon>Basidiomycota</taxon>
        <taxon>Agaricomycotina</taxon>
        <taxon>Agaricomycetes</taxon>
        <taxon>Agaricomycetidae</taxon>
        <taxon>Boletales</taxon>
        <taxon>Coniophorineae</taxon>
        <taxon>Serpulaceae</taxon>
        <taxon>Serpula</taxon>
    </lineage>
</organism>
<gene>
    <name evidence="1" type="ORF">SERLA73DRAFT_189183</name>
</gene>
<dbReference type="AlphaFoldDB" id="F8QD15"/>
<protein>
    <submittedName>
        <fullName evidence="1">Uncharacterized protein</fullName>
    </submittedName>
</protein>
<sequence length="51" mass="5750">MVRLSFYGAILNSSYTQKAPELGLSFYPLASMSYRIAPHCFQSANLYRLAT</sequence>
<reference evidence="2" key="1">
    <citation type="journal article" date="2011" name="Science">
        <title>The plant cell wall-decomposing machinery underlies the functional diversity of forest fungi.</title>
        <authorList>
            <person name="Eastwood D.C."/>
            <person name="Floudas D."/>
            <person name="Binder M."/>
            <person name="Majcherczyk A."/>
            <person name="Schneider P."/>
            <person name="Aerts A."/>
            <person name="Asiegbu F.O."/>
            <person name="Baker S.E."/>
            <person name="Barry K."/>
            <person name="Bendiksby M."/>
            <person name="Blumentritt M."/>
            <person name="Coutinho P.M."/>
            <person name="Cullen D."/>
            <person name="de Vries R.P."/>
            <person name="Gathman A."/>
            <person name="Goodell B."/>
            <person name="Henrissat B."/>
            <person name="Ihrmark K."/>
            <person name="Kauserud H."/>
            <person name="Kohler A."/>
            <person name="LaButti K."/>
            <person name="Lapidus A."/>
            <person name="Lavin J.L."/>
            <person name="Lee Y.-H."/>
            <person name="Lindquist E."/>
            <person name="Lilly W."/>
            <person name="Lucas S."/>
            <person name="Morin E."/>
            <person name="Murat C."/>
            <person name="Oguiza J.A."/>
            <person name="Park J."/>
            <person name="Pisabarro A.G."/>
            <person name="Riley R."/>
            <person name="Rosling A."/>
            <person name="Salamov A."/>
            <person name="Schmidt O."/>
            <person name="Schmutz J."/>
            <person name="Skrede I."/>
            <person name="Stenlid J."/>
            <person name="Wiebenga A."/>
            <person name="Xie X."/>
            <person name="Kuees U."/>
            <person name="Hibbett D.S."/>
            <person name="Hoffmeister D."/>
            <person name="Hoegberg N."/>
            <person name="Martin F."/>
            <person name="Grigoriev I.V."/>
            <person name="Watkinson S.C."/>
        </authorList>
    </citation>
    <scope>NUCLEOTIDE SEQUENCE [LARGE SCALE GENOMIC DNA]</scope>
    <source>
        <strain evidence="2">strain S7.3</strain>
    </source>
</reference>
<accession>F8QD15</accession>
<keyword evidence="2" id="KW-1185">Reference proteome</keyword>